<keyword evidence="1" id="KW-0805">Transcription regulation</keyword>
<dbReference type="Pfam" id="PF02365">
    <property type="entry name" value="NAM"/>
    <property type="match status" value="1"/>
</dbReference>
<protein>
    <recommendedName>
        <fullName evidence="6">NAC domain-containing protein</fullName>
    </recommendedName>
</protein>
<proteinExistence type="predicted"/>
<evidence type="ECO:0000256" key="2">
    <source>
        <dbReference type="ARBA" id="ARBA00023125"/>
    </source>
</evidence>
<dbReference type="PROSITE" id="PS51005">
    <property type="entry name" value="NAC"/>
    <property type="match status" value="1"/>
</dbReference>
<evidence type="ECO:0000256" key="5">
    <source>
        <dbReference type="SAM" id="MobiDB-lite"/>
    </source>
</evidence>
<accession>A0ABC9B2Y1</accession>
<organism evidence="7 8">
    <name type="scientific">Urochloa decumbens</name>
    <dbReference type="NCBI Taxonomy" id="240449"/>
    <lineage>
        <taxon>Eukaryota</taxon>
        <taxon>Viridiplantae</taxon>
        <taxon>Streptophyta</taxon>
        <taxon>Embryophyta</taxon>
        <taxon>Tracheophyta</taxon>
        <taxon>Spermatophyta</taxon>
        <taxon>Magnoliopsida</taxon>
        <taxon>Liliopsida</taxon>
        <taxon>Poales</taxon>
        <taxon>Poaceae</taxon>
        <taxon>PACMAD clade</taxon>
        <taxon>Panicoideae</taxon>
        <taxon>Panicodae</taxon>
        <taxon>Paniceae</taxon>
        <taxon>Melinidinae</taxon>
        <taxon>Urochloa</taxon>
    </lineage>
</organism>
<dbReference type="Gene3D" id="2.170.150.80">
    <property type="entry name" value="NAC domain"/>
    <property type="match status" value="1"/>
</dbReference>
<dbReference type="AlphaFoldDB" id="A0ABC9B2Y1"/>
<dbReference type="EMBL" id="OZ075134">
    <property type="protein sequence ID" value="CAL4993060.1"/>
    <property type="molecule type" value="Genomic_DNA"/>
</dbReference>
<feature type="region of interest" description="Disordered" evidence="5">
    <location>
        <begin position="246"/>
        <end position="270"/>
    </location>
</feature>
<sequence>MSFSHPLISGAPIRLEPGFKFSPSDVDIVVHYLHPRAMNEPFPFTFIVDANVLRKNPWDLVPEGSMEKYYFSQRVLSWPHGNRRKHAAGDGYWKASGKDVPIFSNGINDRVPLKVGLKKTMVFYRGNAPVGDNTEWMMEEYSLAEAGLFPCRVMRPRGSSNIGKCGCAAAVIAKKNDELSEALRKAIASLNKDSVLVYPDDSWVVCRIYKKKKKCMPGFIARGYNIAGRGQVPFFDFIGQANPEWTASSSSLTGTQHSEKENADKYRGQE</sequence>
<dbReference type="InterPro" id="IPR003441">
    <property type="entry name" value="NAC-dom"/>
</dbReference>
<feature type="domain" description="NAC" evidence="6">
    <location>
        <begin position="15"/>
        <end position="211"/>
    </location>
</feature>
<dbReference type="GO" id="GO:0003677">
    <property type="term" value="F:DNA binding"/>
    <property type="evidence" value="ECO:0007669"/>
    <property type="project" value="UniProtKB-KW"/>
</dbReference>
<feature type="compositionally biased region" description="Basic and acidic residues" evidence="5">
    <location>
        <begin position="257"/>
        <end position="270"/>
    </location>
</feature>
<evidence type="ECO:0000256" key="1">
    <source>
        <dbReference type="ARBA" id="ARBA00023015"/>
    </source>
</evidence>
<evidence type="ECO:0000313" key="8">
    <source>
        <dbReference type="Proteomes" id="UP001497457"/>
    </source>
</evidence>
<keyword evidence="3" id="KW-0804">Transcription</keyword>
<dbReference type="Proteomes" id="UP001497457">
    <property type="component" value="Chromosome 24b"/>
</dbReference>
<evidence type="ECO:0000256" key="4">
    <source>
        <dbReference type="ARBA" id="ARBA00023242"/>
    </source>
</evidence>
<evidence type="ECO:0000313" key="7">
    <source>
        <dbReference type="EMBL" id="CAL4993060.1"/>
    </source>
</evidence>
<name>A0ABC9B2Y1_9POAL</name>
<gene>
    <name evidence="7" type="ORF">URODEC1_LOCUS61394</name>
</gene>
<reference evidence="7" key="1">
    <citation type="submission" date="2024-10" db="EMBL/GenBank/DDBJ databases">
        <authorList>
            <person name="Ryan C."/>
        </authorList>
    </citation>
    <scope>NUCLEOTIDE SEQUENCE [LARGE SCALE GENOMIC DNA]</scope>
</reference>
<evidence type="ECO:0000256" key="3">
    <source>
        <dbReference type="ARBA" id="ARBA00023163"/>
    </source>
</evidence>
<feature type="compositionally biased region" description="Polar residues" evidence="5">
    <location>
        <begin position="246"/>
        <end position="256"/>
    </location>
</feature>
<keyword evidence="2" id="KW-0238">DNA-binding</keyword>
<dbReference type="SUPFAM" id="SSF101941">
    <property type="entry name" value="NAC domain"/>
    <property type="match status" value="1"/>
</dbReference>
<dbReference type="PANTHER" id="PTHR31719:SF177">
    <property type="entry name" value="OS11G0512600 PROTEIN"/>
    <property type="match status" value="1"/>
</dbReference>
<keyword evidence="8" id="KW-1185">Reference proteome</keyword>
<keyword evidence="4" id="KW-0539">Nucleus</keyword>
<dbReference type="PANTHER" id="PTHR31719">
    <property type="entry name" value="NAC TRANSCRIPTION FACTOR 56"/>
    <property type="match status" value="1"/>
</dbReference>
<evidence type="ECO:0000259" key="6">
    <source>
        <dbReference type="PROSITE" id="PS51005"/>
    </source>
</evidence>
<dbReference type="InterPro" id="IPR036093">
    <property type="entry name" value="NAC_dom_sf"/>
</dbReference>